<organism evidence="2 3">
    <name type="scientific">Portunus trituberculatus</name>
    <name type="common">Swimming crab</name>
    <name type="synonym">Neptunus trituberculatus</name>
    <dbReference type="NCBI Taxonomy" id="210409"/>
    <lineage>
        <taxon>Eukaryota</taxon>
        <taxon>Metazoa</taxon>
        <taxon>Ecdysozoa</taxon>
        <taxon>Arthropoda</taxon>
        <taxon>Crustacea</taxon>
        <taxon>Multicrustacea</taxon>
        <taxon>Malacostraca</taxon>
        <taxon>Eumalacostraca</taxon>
        <taxon>Eucarida</taxon>
        <taxon>Decapoda</taxon>
        <taxon>Pleocyemata</taxon>
        <taxon>Brachyura</taxon>
        <taxon>Eubrachyura</taxon>
        <taxon>Portunoidea</taxon>
        <taxon>Portunidae</taxon>
        <taxon>Portuninae</taxon>
        <taxon>Portunus</taxon>
    </lineage>
</organism>
<comment type="caution">
    <text evidence="2">The sequence shown here is derived from an EMBL/GenBank/DDBJ whole genome shotgun (WGS) entry which is preliminary data.</text>
</comment>
<sequence>MMVVEGEVFGGDISRSQQLEATTIVLPLHTLRSRLAHIPPEKYYPLITQGESGIDEPETRKLPLVIRERDVEYQLYRLLSFQRLLQKTNQHLYIEIVPVTVSRHLHVHARQEPPVQLANQPQILSVLSTVFTCHGRSELCWMQEVVAGRDFRPTFLLCALLARHVCHRRQFQAHVKDAEKRSAKAVVPNLGVGKHCAKEKKRAKSSGGSSEKRSCQQEPASEAPWASRICGRQRECVPAPHVDAGCKGPQSPFGSGPSVVAAGSNGASLSVSSLPGLALGVNGGQTPSLPSAALELVVGGVRLRAAPCSAPPLVTSGVPSPAAPGPSTEFSGLGGVSTCVAPFPSLALGVRVSNLVLLWLHASTVPSLLCFCVLDG</sequence>
<evidence type="ECO:0000313" key="2">
    <source>
        <dbReference type="EMBL" id="MPC25031.1"/>
    </source>
</evidence>
<keyword evidence="2" id="KW-0418">Kinase</keyword>
<protein>
    <submittedName>
        <fullName evidence="2">TBC domain-containing protein kinase-like protein</fullName>
    </submittedName>
</protein>
<keyword evidence="3" id="KW-1185">Reference proteome</keyword>
<name>A0A5B7DTQ0_PORTR</name>
<evidence type="ECO:0000313" key="3">
    <source>
        <dbReference type="Proteomes" id="UP000324222"/>
    </source>
</evidence>
<evidence type="ECO:0000256" key="1">
    <source>
        <dbReference type="SAM" id="MobiDB-lite"/>
    </source>
</evidence>
<dbReference type="AlphaFoldDB" id="A0A5B7DTQ0"/>
<keyword evidence="2" id="KW-0808">Transferase</keyword>
<proteinExistence type="predicted"/>
<dbReference type="GO" id="GO:0016301">
    <property type="term" value="F:kinase activity"/>
    <property type="evidence" value="ECO:0007669"/>
    <property type="project" value="UniProtKB-KW"/>
</dbReference>
<dbReference type="OrthoDB" id="1668230at2759"/>
<feature type="region of interest" description="Disordered" evidence="1">
    <location>
        <begin position="196"/>
        <end position="220"/>
    </location>
</feature>
<dbReference type="EMBL" id="VSRR010001406">
    <property type="protein sequence ID" value="MPC25031.1"/>
    <property type="molecule type" value="Genomic_DNA"/>
</dbReference>
<reference evidence="2 3" key="1">
    <citation type="submission" date="2019-05" db="EMBL/GenBank/DDBJ databases">
        <title>Another draft genome of Portunus trituberculatus and its Hox gene families provides insights of decapod evolution.</title>
        <authorList>
            <person name="Jeong J.-H."/>
            <person name="Song I."/>
            <person name="Kim S."/>
            <person name="Choi T."/>
            <person name="Kim D."/>
            <person name="Ryu S."/>
            <person name="Kim W."/>
        </authorList>
    </citation>
    <scope>NUCLEOTIDE SEQUENCE [LARGE SCALE GENOMIC DNA]</scope>
    <source>
        <tissue evidence="2">Muscle</tissue>
    </source>
</reference>
<accession>A0A5B7DTQ0</accession>
<dbReference type="Proteomes" id="UP000324222">
    <property type="component" value="Unassembled WGS sequence"/>
</dbReference>
<gene>
    <name evidence="2" type="primary">Tbck_0</name>
    <name evidence="2" type="ORF">E2C01_018129</name>
</gene>